<dbReference type="InterPro" id="IPR031127">
    <property type="entry name" value="E3_UB_ligase_RBR"/>
</dbReference>
<feature type="transmembrane region" description="Helical" evidence="8">
    <location>
        <begin position="246"/>
        <end position="267"/>
    </location>
</feature>
<dbReference type="GO" id="GO:0008270">
    <property type="term" value="F:zinc ion binding"/>
    <property type="evidence" value="ECO:0007669"/>
    <property type="project" value="UniProtKB-KW"/>
</dbReference>
<feature type="domain" description="RING-type" evidence="9">
    <location>
        <begin position="21"/>
        <end position="69"/>
    </location>
</feature>
<dbReference type="InterPro" id="IPR017907">
    <property type="entry name" value="Znf_RING_CS"/>
</dbReference>
<evidence type="ECO:0000256" key="7">
    <source>
        <dbReference type="PROSITE-ProRule" id="PRU00175"/>
    </source>
</evidence>
<dbReference type="SUPFAM" id="SSF57850">
    <property type="entry name" value="RING/U-box"/>
    <property type="match status" value="2"/>
</dbReference>
<evidence type="ECO:0000313" key="11">
    <source>
        <dbReference type="EMBL" id="OMJ94490.1"/>
    </source>
</evidence>
<dbReference type="Gene3D" id="1.20.120.1750">
    <property type="match status" value="1"/>
</dbReference>
<evidence type="ECO:0000256" key="2">
    <source>
        <dbReference type="ARBA" id="ARBA00022723"/>
    </source>
</evidence>
<keyword evidence="5" id="KW-0833">Ubl conjugation pathway</keyword>
<dbReference type="InterPro" id="IPR013083">
    <property type="entry name" value="Znf_RING/FYVE/PHD"/>
</dbReference>
<keyword evidence="8" id="KW-0812">Transmembrane</keyword>
<keyword evidence="6" id="KW-0862">Zinc</keyword>
<dbReference type="Proteomes" id="UP000187209">
    <property type="component" value="Unassembled WGS sequence"/>
</dbReference>
<reference evidence="11 12" key="1">
    <citation type="submission" date="2016-11" db="EMBL/GenBank/DDBJ databases">
        <title>The macronuclear genome of Stentor coeruleus: a giant cell with tiny introns.</title>
        <authorList>
            <person name="Slabodnick M."/>
            <person name="Ruby J.G."/>
            <person name="Reiff S.B."/>
            <person name="Swart E.C."/>
            <person name="Gosai S."/>
            <person name="Prabakaran S."/>
            <person name="Witkowska E."/>
            <person name="Larue G.E."/>
            <person name="Fisher S."/>
            <person name="Freeman R.M."/>
            <person name="Gunawardena J."/>
            <person name="Chu W."/>
            <person name="Stover N.A."/>
            <person name="Gregory B.D."/>
            <person name="Nowacki M."/>
            <person name="Derisi J."/>
            <person name="Roy S.W."/>
            <person name="Marshall W.F."/>
            <person name="Sood P."/>
        </authorList>
    </citation>
    <scope>NUCLEOTIDE SEQUENCE [LARGE SCALE GENOMIC DNA]</scope>
    <source>
        <strain evidence="11">WM001</strain>
    </source>
</reference>
<feature type="transmembrane region" description="Helical" evidence="8">
    <location>
        <begin position="203"/>
        <end position="225"/>
    </location>
</feature>
<dbReference type="InterPro" id="IPR001841">
    <property type="entry name" value="Znf_RING"/>
</dbReference>
<dbReference type="OrthoDB" id="1431934at2759"/>
<evidence type="ECO:0000259" key="9">
    <source>
        <dbReference type="PROSITE" id="PS50089"/>
    </source>
</evidence>
<feature type="transmembrane region" description="Helical" evidence="8">
    <location>
        <begin position="299"/>
        <end position="332"/>
    </location>
</feature>
<keyword evidence="8" id="KW-1133">Transmembrane helix</keyword>
<dbReference type="GO" id="GO:0016567">
    <property type="term" value="P:protein ubiquitination"/>
    <property type="evidence" value="ECO:0007669"/>
    <property type="project" value="InterPro"/>
</dbReference>
<dbReference type="GO" id="GO:0004842">
    <property type="term" value="F:ubiquitin-protein transferase activity"/>
    <property type="evidence" value="ECO:0007669"/>
    <property type="project" value="InterPro"/>
</dbReference>
<proteinExistence type="predicted"/>
<dbReference type="InterPro" id="IPR044066">
    <property type="entry name" value="TRIAD_supradom"/>
</dbReference>
<gene>
    <name evidence="11" type="ORF">SteCoe_2401</name>
</gene>
<dbReference type="Gene3D" id="3.30.40.10">
    <property type="entry name" value="Zinc/RING finger domain, C3HC4 (zinc finger)"/>
    <property type="match status" value="1"/>
</dbReference>
<evidence type="ECO:0000256" key="5">
    <source>
        <dbReference type="ARBA" id="ARBA00022786"/>
    </source>
</evidence>
<protein>
    <recommendedName>
        <fullName evidence="13">RING-type domain-containing protein</fullName>
    </recommendedName>
</protein>
<evidence type="ECO:0000256" key="3">
    <source>
        <dbReference type="ARBA" id="ARBA00022737"/>
    </source>
</evidence>
<organism evidence="11 12">
    <name type="scientific">Stentor coeruleus</name>
    <dbReference type="NCBI Taxonomy" id="5963"/>
    <lineage>
        <taxon>Eukaryota</taxon>
        <taxon>Sar</taxon>
        <taxon>Alveolata</taxon>
        <taxon>Ciliophora</taxon>
        <taxon>Postciliodesmatophora</taxon>
        <taxon>Heterotrichea</taxon>
        <taxon>Heterotrichida</taxon>
        <taxon>Stentoridae</taxon>
        <taxon>Stentor</taxon>
    </lineage>
</organism>
<sequence length="340" mass="39733">MEGDQNSKSYSSQYDITEEQCIICYTVLIRANAVYCKCGHNFCLDCMKEYILTKMDEFDVYPLECPVPNCHKSLYKMGKDFLEKDIYKKLKIYRKNKLCMMDPIKQFCPQINCNGYGEGSEKYLKCNMCDVRFKQTRDPGKEEILNNCSATQCPTCNNLVIKPFGCMTVRCLCDTEFCLKCGKSSTDSHKYLNCAASNLEGMFSWWTILFCIYSIILVPFTPFFIVNIYRANWDRNYFFFMNEHLIFYNILLFIFSPMILVFGFFYLPFVVGWMCVEAVFDGKTDKTKHIFWFLLKVIIYFPAVLLCFVGILLGFGLLLIILPLMGVAYLFVRINVQTKY</sequence>
<feature type="domain" description="RING-type" evidence="10">
    <location>
        <begin position="17"/>
        <end position="198"/>
    </location>
</feature>
<evidence type="ECO:0000313" key="12">
    <source>
        <dbReference type="Proteomes" id="UP000187209"/>
    </source>
</evidence>
<keyword evidence="4 7" id="KW-0863">Zinc-finger</keyword>
<keyword evidence="12" id="KW-1185">Reference proteome</keyword>
<dbReference type="EMBL" id="MPUH01000026">
    <property type="protein sequence ID" value="OMJ94490.1"/>
    <property type="molecule type" value="Genomic_DNA"/>
</dbReference>
<keyword evidence="3" id="KW-0677">Repeat</keyword>
<name>A0A1R2CZU0_9CILI</name>
<comment type="caution">
    <text evidence="11">The sequence shown here is derived from an EMBL/GenBank/DDBJ whole genome shotgun (WGS) entry which is preliminary data.</text>
</comment>
<keyword evidence="1" id="KW-0808">Transferase</keyword>
<evidence type="ECO:0008006" key="13">
    <source>
        <dbReference type="Google" id="ProtNLM"/>
    </source>
</evidence>
<evidence type="ECO:0000256" key="1">
    <source>
        <dbReference type="ARBA" id="ARBA00022679"/>
    </source>
</evidence>
<evidence type="ECO:0000259" key="10">
    <source>
        <dbReference type="PROSITE" id="PS51873"/>
    </source>
</evidence>
<dbReference type="AlphaFoldDB" id="A0A1R2CZU0"/>
<dbReference type="PROSITE" id="PS50089">
    <property type="entry name" value="ZF_RING_2"/>
    <property type="match status" value="1"/>
</dbReference>
<keyword evidence="8" id="KW-0472">Membrane</keyword>
<evidence type="ECO:0000256" key="6">
    <source>
        <dbReference type="ARBA" id="ARBA00022833"/>
    </source>
</evidence>
<evidence type="ECO:0000256" key="4">
    <source>
        <dbReference type="ARBA" id="ARBA00022771"/>
    </source>
</evidence>
<dbReference type="PROSITE" id="PS51873">
    <property type="entry name" value="TRIAD"/>
    <property type="match status" value="1"/>
</dbReference>
<evidence type="ECO:0000256" key="8">
    <source>
        <dbReference type="SAM" id="Phobius"/>
    </source>
</evidence>
<accession>A0A1R2CZU0</accession>
<dbReference type="PANTHER" id="PTHR11685">
    <property type="entry name" value="RBR FAMILY RING FINGER AND IBR DOMAIN-CONTAINING"/>
    <property type="match status" value="1"/>
</dbReference>
<keyword evidence="2" id="KW-0479">Metal-binding</keyword>
<dbReference type="PROSITE" id="PS00518">
    <property type="entry name" value="ZF_RING_1"/>
    <property type="match status" value="1"/>
</dbReference>